<reference evidence="6" key="3">
    <citation type="submission" date="2025-08" db="UniProtKB">
        <authorList>
            <consortium name="Ensembl"/>
        </authorList>
    </citation>
    <scope>IDENTIFICATION</scope>
    <source>
        <strain evidence="6">JP 163 A</strain>
    </source>
</reference>
<dbReference type="RefSeq" id="XP_014328298.1">
    <property type="nucleotide sequence ID" value="XM_014472812.2"/>
</dbReference>
<feature type="region of interest" description="Disordered" evidence="4">
    <location>
        <begin position="354"/>
        <end position="425"/>
    </location>
</feature>
<dbReference type="PROSITE" id="PS50021">
    <property type="entry name" value="CH"/>
    <property type="match status" value="1"/>
</dbReference>
<dbReference type="SUPFAM" id="SSF47576">
    <property type="entry name" value="Calponin-homology domain, CH-domain"/>
    <property type="match status" value="1"/>
</dbReference>
<evidence type="ECO:0000256" key="2">
    <source>
        <dbReference type="ARBA" id="ARBA00023054"/>
    </source>
</evidence>
<reference evidence="7" key="2">
    <citation type="journal article" date="2013" name="Nat. Genet.">
        <title>The genome of the platyfish, Xiphophorus maculatus, provides insights into evolutionary adaptation and several complex traits.</title>
        <authorList>
            <person name="Schartl M."/>
            <person name="Walter R.B."/>
            <person name="Shen Y."/>
            <person name="Garcia T."/>
            <person name="Catchen J."/>
            <person name="Amores A."/>
            <person name="Braasch I."/>
            <person name="Chalopin D."/>
            <person name="Volff J.N."/>
            <person name="Lesch K.P."/>
            <person name="Bisazza A."/>
            <person name="Minx P."/>
            <person name="Hillier L."/>
            <person name="Wilson R.K."/>
            <person name="Fuerstenberg S."/>
            <person name="Boore J."/>
            <person name="Searle S."/>
            <person name="Postlethwait J.H."/>
            <person name="Warren W.C."/>
        </authorList>
    </citation>
    <scope>NUCLEOTIDE SEQUENCE [LARGE SCALE GENOMIC DNA]</scope>
    <source>
        <strain evidence="7">JP 163 A</strain>
    </source>
</reference>
<protein>
    <submittedName>
        <fullName evidence="6">Smoothelin-like 1</fullName>
    </submittedName>
</protein>
<dbReference type="CTD" id="219537"/>
<reference evidence="7" key="1">
    <citation type="submission" date="2012-01" db="EMBL/GenBank/DDBJ databases">
        <authorList>
            <person name="Walter R."/>
            <person name="Schartl M."/>
            <person name="Warren W."/>
        </authorList>
    </citation>
    <scope>NUCLEOTIDE SEQUENCE [LARGE SCALE GENOMIC DNA]</scope>
    <source>
        <strain evidence="7">JP 163 A</strain>
    </source>
</reference>
<feature type="compositionally biased region" description="Acidic residues" evidence="4">
    <location>
        <begin position="371"/>
        <end position="380"/>
    </location>
</feature>
<accession>M4A5P3</accession>
<feature type="compositionally biased region" description="Basic and acidic residues" evidence="4">
    <location>
        <begin position="46"/>
        <end position="62"/>
    </location>
</feature>
<dbReference type="eggNOG" id="KOG4678">
    <property type="taxonomic scope" value="Eukaryota"/>
</dbReference>
<dbReference type="CDD" id="cd21200">
    <property type="entry name" value="CH_SMTN-like"/>
    <property type="match status" value="1"/>
</dbReference>
<dbReference type="PANTHER" id="PTHR23167">
    <property type="entry name" value="CALPONIN HOMOLOGY DOMAIN-CONTAINING PROTEIN DDB_G0272472-RELATED"/>
    <property type="match status" value="1"/>
</dbReference>
<feature type="compositionally biased region" description="Basic and acidic residues" evidence="4">
    <location>
        <begin position="354"/>
        <end position="370"/>
    </location>
</feature>
<dbReference type="Pfam" id="PF00307">
    <property type="entry name" value="CH"/>
    <property type="match status" value="1"/>
</dbReference>
<dbReference type="HOGENOM" id="CLU_053158_0_0_1"/>
<dbReference type="FunFam" id="1.10.418.10:FF:000009">
    <property type="entry name" value="smoothelin isoform X2"/>
    <property type="match status" value="1"/>
</dbReference>
<dbReference type="InterPro" id="IPR001715">
    <property type="entry name" value="CH_dom"/>
</dbReference>
<reference evidence="6" key="4">
    <citation type="submission" date="2025-09" db="UniProtKB">
        <authorList>
            <consortium name="Ensembl"/>
        </authorList>
    </citation>
    <scope>IDENTIFICATION</scope>
    <source>
        <strain evidence="6">JP 163 A</strain>
    </source>
</reference>
<feature type="compositionally biased region" description="Polar residues" evidence="4">
    <location>
        <begin position="13"/>
        <end position="24"/>
    </location>
</feature>
<organism evidence="6 7">
    <name type="scientific">Xiphophorus maculatus</name>
    <name type="common">Southern platyfish</name>
    <name type="synonym">Platypoecilus maculatus</name>
    <dbReference type="NCBI Taxonomy" id="8083"/>
    <lineage>
        <taxon>Eukaryota</taxon>
        <taxon>Metazoa</taxon>
        <taxon>Chordata</taxon>
        <taxon>Craniata</taxon>
        <taxon>Vertebrata</taxon>
        <taxon>Euteleostomi</taxon>
        <taxon>Actinopterygii</taxon>
        <taxon>Neopterygii</taxon>
        <taxon>Teleostei</taxon>
        <taxon>Neoteleostei</taxon>
        <taxon>Acanthomorphata</taxon>
        <taxon>Ovalentaria</taxon>
        <taxon>Atherinomorphae</taxon>
        <taxon>Cyprinodontiformes</taxon>
        <taxon>Poeciliidae</taxon>
        <taxon>Poeciliinae</taxon>
        <taxon>Xiphophorus</taxon>
    </lineage>
</organism>
<evidence type="ECO:0000256" key="4">
    <source>
        <dbReference type="SAM" id="MobiDB-lite"/>
    </source>
</evidence>
<dbReference type="InterPro" id="IPR050540">
    <property type="entry name" value="F-actin_Monoox_Mical"/>
</dbReference>
<feature type="compositionally biased region" description="Low complexity" evidence="4">
    <location>
        <begin position="188"/>
        <end position="204"/>
    </location>
</feature>
<feature type="domain" description="Calponin-homology (CH)" evidence="5">
    <location>
        <begin position="241"/>
        <end position="348"/>
    </location>
</feature>
<evidence type="ECO:0000256" key="1">
    <source>
        <dbReference type="ARBA" id="ARBA00022553"/>
    </source>
</evidence>
<sequence>MDEESPNQEKEMTCQSDTINNNQLDKPALDGCEDSEDTTEGQRVTDVAESKEVEKAQDKPNAEDQNNVEDVSQCAEEGGQDKENKSVVDDMKEAELTTEKQDGKEDVENGDKKEEQVDEMQNQESGNITEEIKDMEGAKVENQGENVKNNEPKESEQDTHAKQEEKVVTDKEKVKETEKQVKPKRKGAPPSSISRPRASARSIRASNRNDIIAKFQQGAPETPIARNFKIQKSATAMATGASIKQKILQWCRNKTRKYEGINIENFSSSWSDGLAFCALIHRFFPDAFDYSSLKPEEREKNFTLAFQTAESLADCCPLLEVADMIMMGNHPDPMCVFTYVQSLCHGLSKIEKERKDKEEKEKAGTEKEEGSDAAGEESCADCEKMENQEEKLEEDKEAKANEEEEDCPTRRQDENAEGVLVEAET</sequence>
<feature type="compositionally biased region" description="Basic and acidic residues" evidence="4">
    <location>
        <begin position="79"/>
        <end position="115"/>
    </location>
</feature>
<dbReference type="Proteomes" id="UP000002852">
    <property type="component" value="Unassembled WGS sequence"/>
</dbReference>
<proteinExistence type="inferred from homology"/>
<feature type="compositionally biased region" description="Basic and acidic residues" evidence="4">
    <location>
        <begin position="381"/>
        <end position="414"/>
    </location>
</feature>
<keyword evidence="7" id="KW-1185">Reference proteome</keyword>
<dbReference type="STRING" id="8083.ENSXMAP00000009787"/>
<dbReference type="AlphaFoldDB" id="M4A5P3"/>
<dbReference type="GeneID" id="102237896"/>
<feature type="region of interest" description="Disordered" evidence="4">
    <location>
        <begin position="1"/>
        <end position="204"/>
    </location>
</feature>
<dbReference type="OrthoDB" id="10017054at2759"/>
<dbReference type="InterPro" id="IPR036872">
    <property type="entry name" value="CH_dom_sf"/>
</dbReference>
<feature type="compositionally biased region" description="Polar residues" evidence="4">
    <location>
        <begin position="119"/>
        <end position="128"/>
    </location>
</feature>
<feature type="compositionally biased region" description="Basic and acidic residues" evidence="4">
    <location>
        <begin position="148"/>
        <end position="181"/>
    </location>
</feature>
<name>M4A5P3_XIPMA</name>
<keyword evidence="2" id="KW-0175">Coiled coil</keyword>
<evidence type="ECO:0000256" key="3">
    <source>
        <dbReference type="ARBA" id="ARBA00061655"/>
    </source>
</evidence>
<evidence type="ECO:0000259" key="5">
    <source>
        <dbReference type="PROSITE" id="PS50021"/>
    </source>
</evidence>
<feature type="compositionally biased region" description="Basic and acidic residues" evidence="4">
    <location>
        <begin position="130"/>
        <end position="139"/>
    </location>
</feature>
<dbReference type="PANTHER" id="PTHR23167:SF85">
    <property type="entry name" value="SMOOTHELIN-LIKE 1 ISOFORM X1"/>
    <property type="match status" value="1"/>
</dbReference>
<comment type="similarity">
    <text evidence="3">Belongs to the smoothelin family.</text>
</comment>
<dbReference type="SMART" id="SM00033">
    <property type="entry name" value="CH"/>
    <property type="match status" value="1"/>
</dbReference>
<dbReference type="OMA" id="EESCADC"/>
<dbReference type="Gene3D" id="1.10.418.10">
    <property type="entry name" value="Calponin-like domain"/>
    <property type="match status" value="1"/>
</dbReference>
<dbReference type="Ensembl" id="ENSXMAT00000009801.2">
    <property type="protein sequence ID" value="ENSXMAP00000009787.1"/>
    <property type="gene ID" value="ENSXMAG00000009771.2"/>
</dbReference>
<evidence type="ECO:0000313" key="6">
    <source>
        <dbReference type="Ensembl" id="ENSXMAP00000009787.1"/>
    </source>
</evidence>
<dbReference type="InParanoid" id="M4A5P3"/>
<keyword evidence="1" id="KW-0597">Phosphoprotein</keyword>
<dbReference type="KEGG" id="xma:102237896"/>
<evidence type="ECO:0000313" key="7">
    <source>
        <dbReference type="Proteomes" id="UP000002852"/>
    </source>
</evidence>
<dbReference type="GeneTree" id="ENSGT00940000154495"/>